<dbReference type="PANTHER" id="PTHR42833:SF4">
    <property type="entry name" value="URIDYLATE KINASE PUMPKIN, CHLOROPLASTIC"/>
    <property type="match status" value="1"/>
</dbReference>
<evidence type="ECO:0000256" key="5">
    <source>
        <dbReference type="ARBA" id="ARBA00022679"/>
    </source>
</evidence>
<dbReference type="Pfam" id="PF00696">
    <property type="entry name" value="AA_kinase"/>
    <property type="match status" value="1"/>
</dbReference>
<dbReference type="InterPro" id="IPR036393">
    <property type="entry name" value="AceGlu_kinase-like_sf"/>
</dbReference>
<gene>
    <name evidence="12" type="ORF">A3C90_02245</name>
</gene>
<dbReference type="InterPro" id="IPR001048">
    <property type="entry name" value="Asp/Glu/Uridylate_kinase"/>
</dbReference>
<dbReference type="Proteomes" id="UP000177457">
    <property type="component" value="Unassembled WGS sequence"/>
</dbReference>
<dbReference type="AlphaFoldDB" id="A0A1F6MQY0"/>
<dbReference type="Gene3D" id="3.40.1160.10">
    <property type="entry name" value="Acetylglutamate kinase-like"/>
    <property type="match status" value="1"/>
</dbReference>
<dbReference type="GO" id="GO:0005524">
    <property type="term" value="F:ATP binding"/>
    <property type="evidence" value="ECO:0007669"/>
    <property type="project" value="UniProtKB-KW"/>
</dbReference>
<comment type="caution">
    <text evidence="12">The sequence shown here is derived from an EMBL/GenBank/DDBJ whole genome shotgun (WGS) entry which is preliminary data.</text>
</comment>
<reference evidence="12 13" key="1">
    <citation type="journal article" date="2016" name="Nat. Commun.">
        <title>Thousands of microbial genomes shed light on interconnected biogeochemical processes in an aquifer system.</title>
        <authorList>
            <person name="Anantharaman K."/>
            <person name="Brown C.T."/>
            <person name="Hug L.A."/>
            <person name="Sharon I."/>
            <person name="Castelle C.J."/>
            <person name="Probst A.J."/>
            <person name="Thomas B.C."/>
            <person name="Singh A."/>
            <person name="Wilkins M.J."/>
            <person name="Karaoz U."/>
            <person name="Brodie E.L."/>
            <person name="Williams K.H."/>
            <person name="Hubbard S.S."/>
            <person name="Banfield J.F."/>
        </authorList>
    </citation>
    <scope>NUCLEOTIDE SEQUENCE [LARGE SCALE GENOMIC DNA]</scope>
</reference>
<dbReference type="GO" id="GO:0033862">
    <property type="term" value="F:UMP kinase activity"/>
    <property type="evidence" value="ECO:0007669"/>
    <property type="project" value="UniProtKB-EC"/>
</dbReference>
<organism evidence="12 13">
    <name type="scientific">Candidatus Magasanikbacteria bacterium RIFCSPHIGHO2_02_FULL_51_14</name>
    <dbReference type="NCBI Taxonomy" id="1798683"/>
    <lineage>
        <taxon>Bacteria</taxon>
        <taxon>Candidatus Magasanikiibacteriota</taxon>
    </lineage>
</organism>
<dbReference type="STRING" id="1798683.A3C90_02245"/>
<evidence type="ECO:0000256" key="1">
    <source>
        <dbReference type="ARBA" id="ARBA00004791"/>
    </source>
</evidence>
<comment type="similarity">
    <text evidence="2">Belongs to the UMP kinase family.</text>
</comment>
<keyword evidence="6" id="KW-0547">Nucleotide-binding</keyword>
<dbReference type="EMBL" id="MFQE01000002">
    <property type="protein sequence ID" value="OGH74085.1"/>
    <property type="molecule type" value="Genomic_DNA"/>
</dbReference>
<evidence type="ECO:0000256" key="2">
    <source>
        <dbReference type="ARBA" id="ARBA00007614"/>
    </source>
</evidence>
<sequence>MQQKILSVGGSIIIPKTGFNISFFKNFRALILRHVKKGSCFILVVGGGATCRKYQEAARKVTELNDTDLDWLGIHSTVFNAQFVRMLFKEHAYPEVLRDPRKKVKTNKPILVAAGFEPGHSTDTDAVLLAKTYGAKEIINLSNIAYVYDKDPRKFKSAKKIETLDWASFRRDIVGNRWDPGRNVPFDPTASRFAQRFGLSVKFVKGTDLKEVEQAIFGRKFRGTTIG</sequence>
<evidence type="ECO:0000256" key="10">
    <source>
        <dbReference type="ARBA" id="ARBA00032092"/>
    </source>
</evidence>
<dbReference type="InterPro" id="IPR011818">
    <property type="entry name" value="Uridylate_kinase_arch/spir"/>
</dbReference>
<evidence type="ECO:0000259" key="11">
    <source>
        <dbReference type="Pfam" id="PF00696"/>
    </source>
</evidence>
<keyword evidence="8" id="KW-0067">ATP-binding</keyword>
<evidence type="ECO:0000256" key="9">
    <source>
        <dbReference type="ARBA" id="ARBA00022975"/>
    </source>
</evidence>
<name>A0A1F6MQY0_9BACT</name>
<protein>
    <recommendedName>
        <fullName evidence="3">UMP kinase</fullName>
        <ecNumber evidence="3">2.7.4.22</ecNumber>
    </recommendedName>
    <alternativeName>
        <fullName evidence="10">Uridine monophosphate kinase</fullName>
    </alternativeName>
</protein>
<dbReference type="SUPFAM" id="SSF53633">
    <property type="entry name" value="Carbamate kinase-like"/>
    <property type="match status" value="1"/>
</dbReference>
<feature type="domain" description="Aspartate/glutamate/uridylate kinase" evidence="11">
    <location>
        <begin position="5"/>
        <end position="202"/>
    </location>
</feature>
<keyword evidence="4" id="KW-0963">Cytoplasm</keyword>
<evidence type="ECO:0000256" key="4">
    <source>
        <dbReference type="ARBA" id="ARBA00022490"/>
    </source>
</evidence>
<evidence type="ECO:0000313" key="12">
    <source>
        <dbReference type="EMBL" id="OGH74085.1"/>
    </source>
</evidence>
<evidence type="ECO:0000256" key="6">
    <source>
        <dbReference type="ARBA" id="ARBA00022741"/>
    </source>
</evidence>
<evidence type="ECO:0000256" key="3">
    <source>
        <dbReference type="ARBA" id="ARBA00012899"/>
    </source>
</evidence>
<keyword evidence="9" id="KW-0665">Pyrimidine biosynthesis</keyword>
<comment type="pathway">
    <text evidence="1">Pyrimidine metabolism; CTP biosynthesis via de novo pathway; UDP from UMP (UMPK route): step 1/1.</text>
</comment>
<proteinExistence type="inferred from homology"/>
<keyword evidence="7" id="KW-0418">Kinase</keyword>
<accession>A0A1F6MQY0</accession>
<evidence type="ECO:0000313" key="13">
    <source>
        <dbReference type="Proteomes" id="UP000177457"/>
    </source>
</evidence>
<evidence type="ECO:0000256" key="7">
    <source>
        <dbReference type="ARBA" id="ARBA00022777"/>
    </source>
</evidence>
<dbReference type="PANTHER" id="PTHR42833">
    <property type="entry name" value="URIDYLATE KINASE"/>
    <property type="match status" value="1"/>
</dbReference>
<dbReference type="EC" id="2.7.4.22" evidence="3"/>
<dbReference type="GO" id="GO:0006225">
    <property type="term" value="P:UDP biosynthetic process"/>
    <property type="evidence" value="ECO:0007669"/>
    <property type="project" value="TreeGrafter"/>
</dbReference>
<keyword evidence="5" id="KW-0808">Transferase</keyword>
<evidence type="ECO:0000256" key="8">
    <source>
        <dbReference type="ARBA" id="ARBA00022840"/>
    </source>
</evidence>
<dbReference type="NCBIfam" id="TIGR02076">
    <property type="entry name" value="pyrH_arch"/>
    <property type="match status" value="1"/>
</dbReference>